<reference evidence="1 2" key="1">
    <citation type="submission" date="2024-07" db="EMBL/GenBank/DDBJ databases">
        <title>Characterization of a bacterium isolated from hydrolysated instant sea cucumber by whole-genome sequencing and metabolomics.</title>
        <authorList>
            <person name="Luo X."/>
            <person name="Zhang Z."/>
            <person name="Zheng Z."/>
            <person name="Zhang W."/>
            <person name="Ming T."/>
            <person name="Jiao L."/>
            <person name="Su X."/>
            <person name="Kong F."/>
            <person name="Xu J."/>
        </authorList>
    </citation>
    <scope>NUCLEOTIDE SEQUENCE [LARGE SCALE GENOMIC DNA]</scope>
    <source>
        <strain evidence="1 2">XL-2024</strain>
    </source>
</reference>
<organism evidence="1 2">
    <name type="scientific">Lysinibacillus xylanilyticus</name>
    <dbReference type="NCBI Taxonomy" id="582475"/>
    <lineage>
        <taxon>Bacteria</taxon>
        <taxon>Bacillati</taxon>
        <taxon>Bacillota</taxon>
        <taxon>Bacilli</taxon>
        <taxon>Bacillales</taxon>
        <taxon>Bacillaceae</taxon>
        <taxon>Lysinibacillus</taxon>
    </lineage>
</organism>
<evidence type="ECO:0000313" key="1">
    <source>
        <dbReference type="EMBL" id="MEX3746530.1"/>
    </source>
</evidence>
<dbReference type="Proteomes" id="UP001558534">
    <property type="component" value="Unassembled WGS sequence"/>
</dbReference>
<keyword evidence="2" id="KW-1185">Reference proteome</keyword>
<sequence length="191" mass="22077">MSETKRSRRGKTNEEKIKQINFGFRLSEKDLRKEGMNDEEITDFFNEIAYLKEKKLSYHMLGKKSVTKFLSERRKFVSVNPINDYEEEGIEKAYYSRLLSIIESIGVEKALEILNGEKVPHYPATKTTKKLRPSAPIIVEELADADVKYNVREEPIIKAIAVTPVESPLEQEELKETDGENIDEDFNKIFG</sequence>
<protein>
    <submittedName>
        <fullName evidence="1">Uncharacterized protein</fullName>
    </submittedName>
</protein>
<name>A0ABV3W030_9BACI</name>
<evidence type="ECO:0000313" key="2">
    <source>
        <dbReference type="Proteomes" id="UP001558534"/>
    </source>
</evidence>
<proteinExistence type="predicted"/>
<comment type="caution">
    <text evidence="1">The sequence shown here is derived from an EMBL/GenBank/DDBJ whole genome shotgun (WGS) entry which is preliminary data.</text>
</comment>
<gene>
    <name evidence="1" type="ORF">AB1300_15510</name>
</gene>
<accession>A0ABV3W030</accession>
<dbReference type="EMBL" id="JBFRHK010000009">
    <property type="protein sequence ID" value="MEX3746530.1"/>
    <property type="molecule type" value="Genomic_DNA"/>
</dbReference>
<dbReference type="RefSeq" id="WP_368637162.1">
    <property type="nucleotide sequence ID" value="NZ_JBFRHK010000009.1"/>
</dbReference>